<dbReference type="EMBL" id="AP021875">
    <property type="protein sequence ID" value="BBO73221.1"/>
    <property type="molecule type" value="Genomic_DNA"/>
</dbReference>
<keyword evidence="2" id="KW-0560">Oxidoreductase</keyword>
<dbReference type="Pfam" id="PF07992">
    <property type="entry name" value="Pyr_redox_2"/>
    <property type="match status" value="1"/>
</dbReference>
<dbReference type="RefSeq" id="WP_155302351.1">
    <property type="nucleotide sequence ID" value="NZ_AP021875.1"/>
</dbReference>
<evidence type="ECO:0000256" key="2">
    <source>
        <dbReference type="ARBA" id="ARBA00023002"/>
    </source>
</evidence>
<organism evidence="4 5">
    <name type="scientific">Desulfosarcina widdelii</name>
    <dbReference type="NCBI Taxonomy" id="947919"/>
    <lineage>
        <taxon>Bacteria</taxon>
        <taxon>Pseudomonadati</taxon>
        <taxon>Thermodesulfobacteriota</taxon>
        <taxon>Desulfobacteria</taxon>
        <taxon>Desulfobacterales</taxon>
        <taxon>Desulfosarcinaceae</taxon>
        <taxon>Desulfosarcina</taxon>
    </lineage>
</organism>
<name>A0A5K7Z167_9BACT</name>
<dbReference type="PANTHER" id="PTHR48105">
    <property type="entry name" value="THIOREDOXIN REDUCTASE 1-RELATED-RELATED"/>
    <property type="match status" value="1"/>
</dbReference>
<dbReference type="Proteomes" id="UP000427769">
    <property type="component" value="Chromosome"/>
</dbReference>
<sequence>MKKTDFYDVVVVGAGPAGLQAAIHASRKKVSVLVLGKEHKSSLFRAHVENMVSLFNATGKVMLETGRRQAKNFGSEFMDEDILKITADDGRFELETEGGNRLACKTLVLATGTARNKLRVKGEKELVGKGVSYCVDCDGNFYRGEEVTVVGSESAAADGALTLAEIAGKVHLICDDLKVSEALLAKLDNSHVVLHRGAKVKEISGKEEVNAIVLDDGTILSTSGVFIELGAKGLMELATSLGVALDDTMRFIRADKDQLTSVSGIFAAGDICGPPWQVAKAVGEGCVAGINAADYAKKLHPTL</sequence>
<dbReference type="KEGG" id="dwd:DSCW_06380"/>
<dbReference type="OrthoDB" id="9806179at2"/>
<evidence type="ECO:0000313" key="5">
    <source>
        <dbReference type="Proteomes" id="UP000427769"/>
    </source>
</evidence>
<feature type="domain" description="FAD/NAD(P)-binding" evidence="3">
    <location>
        <begin position="7"/>
        <end position="285"/>
    </location>
</feature>
<dbReference type="InterPro" id="IPR036188">
    <property type="entry name" value="FAD/NAD-bd_sf"/>
</dbReference>
<dbReference type="AlphaFoldDB" id="A0A5K7Z167"/>
<dbReference type="PRINTS" id="PR00469">
    <property type="entry name" value="PNDRDTASEII"/>
</dbReference>
<dbReference type="InterPro" id="IPR023753">
    <property type="entry name" value="FAD/NAD-binding_dom"/>
</dbReference>
<evidence type="ECO:0000313" key="4">
    <source>
        <dbReference type="EMBL" id="BBO73221.1"/>
    </source>
</evidence>
<gene>
    <name evidence="4" type="ORF">DSCW_06380</name>
</gene>
<keyword evidence="5" id="KW-1185">Reference proteome</keyword>
<reference evidence="4 5" key="1">
    <citation type="submission" date="2019-11" db="EMBL/GenBank/DDBJ databases">
        <title>Comparative genomics of hydrocarbon-degrading Desulfosarcina strains.</title>
        <authorList>
            <person name="Watanabe M."/>
            <person name="Kojima H."/>
            <person name="Fukui M."/>
        </authorList>
    </citation>
    <scope>NUCLEOTIDE SEQUENCE [LARGE SCALE GENOMIC DNA]</scope>
    <source>
        <strain evidence="4 5">PP31</strain>
    </source>
</reference>
<protein>
    <submittedName>
        <fullName evidence="4">Thioredoxin reductase</fullName>
    </submittedName>
</protein>
<dbReference type="InterPro" id="IPR050097">
    <property type="entry name" value="Ferredoxin-NADP_redctase_2"/>
</dbReference>
<dbReference type="SUPFAM" id="SSF51905">
    <property type="entry name" value="FAD/NAD(P)-binding domain"/>
    <property type="match status" value="1"/>
</dbReference>
<keyword evidence="1" id="KW-0285">Flavoprotein</keyword>
<proteinExistence type="predicted"/>
<evidence type="ECO:0000256" key="1">
    <source>
        <dbReference type="ARBA" id="ARBA00022630"/>
    </source>
</evidence>
<evidence type="ECO:0000259" key="3">
    <source>
        <dbReference type="Pfam" id="PF07992"/>
    </source>
</evidence>
<dbReference type="GO" id="GO:0016491">
    <property type="term" value="F:oxidoreductase activity"/>
    <property type="evidence" value="ECO:0007669"/>
    <property type="project" value="UniProtKB-KW"/>
</dbReference>
<dbReference type="PRINTS" id="PR00368">
    <property type="entry name" value="FADPNR"/>
</dbReference>
<dbReference type="Gene3D" id="3.50.50.60">
    <property type="entry name" value="FAD/NAD(P)-binding domain"/>
    <property type="match status" value="2"/>
</dbReference>
<accession>A0A5K7Z167</accession>